<dbReference type="InterPro" id="IPR002182">
    <property type="entry name" value="NB-ARC"/>
</dbReference>
<reference evidence="6" key="1">
    <citation type="submission" date="2022-08" db="EMBL/GenBank/DDBJ databases">
        <authorList>
            <person name="Gutierrez-Valencia J."/>
        </authorList>
    </citation>
    <scope>NUCLEOTIDE SEQUENCE</scope>
</reference>
<proteinExistence type="predicted"/>
<dbReference type="Pfam" id="PF00931">
    <property type="entry name" value="NB-ARC"/>
    <property type="match status" value="1"/>
</dbReference>
<accession>A0AAV0JTZ1</accession>
<dbReference type="InterPro" id="IPR044974">
    <property type="entry name" value="Disease_R_plants"/>
</dbReference>
<dbReference type="EMBL" id="CAMGYJ010000005">
    <property type="protein sequence ID" value="CAI0413043.1"/>
    <property type="molecule type" value="Genomic_DNA"/>
</dbReference>
<dbReference type="Gene3D" id="3.80.10.10">
    <property type="entry name" value="Ribonuclease Inhibitor"/>
    <property type="match status" value="5"/>
</dbReference>
<evidence type="ECO:0000256" key="1">
    <source>
        <dbReference type="ARBA" id="ARBA00022614"/>
    </source>
</evidence>
<keyword evidence="2" id="KW-0677">Repeat</keyword>
<dbReference type="PANTHER" id="PTHR11017">
    <property type="entry name" value="LEUCINE-RICH REPEAT-CONTAINING PROTEIN"/>
    <property type="match status" value="1"/>
</dbReference>
<evidence type="ECO:0000256" key="3">
    <source>
        <dbReference type="ARBA" id="ARBA00023027"/>
    </source>
</evidence>
<feature type="domain" description="TIR" evidence="5">
    <location>
        <begin position="205"/>
        <end position="366"/>
    </location>
</feature>
<dbReference type="GO" id="GO:0007165">
    <property type="term" value="P:signal transduction"/>
    <property type="evidence" value="ECO:0007669"/>
    <property type="project" value="InterPro"/>
</dbReference>
<dbReference type="PRINTS" id="PR00364">
    <property type="entry name" value="DISEASERSIST"/>
</dbReference>
<keyword evidence="4" id="KW-1133">Transmembrane helix</keyword>
<dbReference type="SMART" id="SM00255">
    <property type="entry name" value="TIR"/>
    <property type="match status" value="2"/>
</dbReference>
<dbReference type="GO" id="GO:0043531">
    <property type="term" value="F:ADP binding"/>
    <property type="evidence" value="ECO:0007669"/>
    <property type="project" value="InterPro"/>
</dbReference>
<dbReference type="FunFam" id="3.40.50.10140:FF:000007">
    <property type="entry name" value="Disease resistance protein (TIR-NBS-LRR class)"/>
    <property type="match status" value="2"/>
</dbReference>
<dbReference type="SUPFAM" id="SSF52200">
    <property type="entry name" value="Toll/Interleukin receptor TIR domain"/>
    <property type="match status" value="2"/>
</dbReference>
<keyword evidence="7" id="KW-1185">Reference proteome</keyword>
<organism evidence="6 7">
    <name type="scientific">Linum tenue</name>
    <dbReference type="NCBI Taxonomy" id="586396"/>
    <lineage>
        <taxon>Eukaryota</taxon>
        <taxon>Viridiplantae</taxon>
        <taxon>Streptophyta</taxon>
        <taxon>Embryophyta</taxon>
        <taxon>Tracheophyta</taxon>
        <taxon>Spermatophyta</taxon>
        <taxon>Magnoliopsida</taxon>
        <taxon>eudicotyledons</taxon>
        <taxon>Gunneridae</taxon>
        <taxon>Pentapetalae</taxon>
        <taxon>rosids</taxon>
        <taxon>fabids</taxon>
        <taxon>Malpighiales</taxon>
        <taxon>Linaceae</taxon>
        <taxon>Linum</taxon>
    </lineage>
</organism>
<dbReference type="Gene3D" id="1.10.8.430">
    <property type="entry name" value="Helical domain of apoptotic protease-activating factors"/>
    <property type="match status" value="1"/>
</dbReference>
<gene>
    <name evidence="6" type="ORF">LITE_LOCUS15777</name>
</gene>
<feature type="domain" description="TIR" evidence="5">
    <location>
        <begin position="1075"/>
        <end position="1237"/>
    </location>
</feature>
<dbReference type="InterPro" id="IPR000157">
    <property type="entry name" value="TIR_dom"/>
</dbReference>
<dbReference type="InterPro" id="IPR027417">
    <property type="entry name" value="P-loop_NTPase"/>
</dbReference>
<evidence type="ECO:0000313" key="6">
    <source>
        <dbReference type="EMBL" id="CAI0413043.1"/>
    </source>
</evidence>
<evidence type="ECO:0000259" key="5">
    <source>
        <dbReference type="PROSITE" id="PS50104"/>
    </source>
</evidence>
<dbReference type="InterPro" id="IPR058192">
    <property type="entry name" value="WHD_ROQ1-like"/>
</dbReference>
<dbReference type="InterPro" id="IPR042197">
    <property type="entry name" value="Apaf_helical"/>
</dbReference>
<dbReference type="Proteomes" id="UP001154282">
    <property type="component" value="Unassembled WGS sequence"/>
</dbReference>
<dbReference type="SUPFAM" id="SSF52540">
    <property type="entry name" value="P-loop containing nucleoside triphosphate hydrolases"/>
    <property type="match status" value="2"/>
</dbReference>
<keyword evidence="4" id="KW-0472">Membrane</keyword>
<dbReference type="PANTHER" id="PTHR11017:SF570">
    <property type="entry name" value="DISEASE RESISTANCE PROTEIN (TIR-NBS CLASS)-RELATED"/>
    <property type="match status" value="1"/>
</dbReference>
<sequence>MESIAGGRSSSSLPSDPFFLSSVFSISAYLDRIFPHVSAKSLLLVRNVTYNNGKPNSFCSPKVFAPPSPTTAPRRRVLPPPLLFHISPPFPKFAEAADNRKRRFLYSEFSPCAAAVAFSENACKTLSLSLYLSPLYGVFGILIVSWLPDRFSWTKMWSAGRNPGSSTSIDNGLFEKNKRQKTNSSAASASASASANSSSQSLPIGDYEVFLNFRGPDTRDEITGILHHFLVKLQIRTFKDDDDLRKGESIWPNLVKAIQESKIYVPVFSETYAYSKWCLKELAKIVEHQEKNGECIILPIFYMVDPSDVRHQSGPYQMAFQQHEQKNVDKETIGTWKEALSKVGALDGWHVKSKNEKIATADLVCSSVWSHLMKSHLVIETGKLFGIDDHIKLVMDKMSLDSGGATVLGIHGTGGIGKTTVATAVYNKLCTQFGRCSFLDDGTDRVEGIRIHQDSYMEELGVSKECFMKLSQLRYLDINARMLIDDFNNYVPNLRWLRLKMIDGGWMPKFSVEHLMASNLKVLKLSGHWLHEFPEFPRSGSLEILELENRYHSPSEKDRDIDWSDKGEKELDIGNLGNLKVLRLRDGGVREITCETIRMMPLEKRKVLHLLPSSLTTLHIIGCPQLEWLPNLENLENLTDFSIEDCPLVKEILGLGGLKSLETLSISGLKDLCNLDGLDSLCSLKSLSLNCCFALERLPSMASLSKLLDLSISSCSHLTEIQGLGGLGSLQMLFIQGANSLSRLFGFETLLSLNKLGSLEIRYCPLLTLLPFHGLDSECPSEALVLNSLRRLFVSETTGPVLQIFCRMIQLLMFPNLTVLVLIGDEIGITDTELQLDGLESMEELVKLHLYNLRSIRRLPSLSMLVNLESLVVINLPNLQEIDGLAGLKSLEELCLIKCTSLERLPVDQFYGLEQLKKLKVKNVPRLRLMEGLAGLKSLKELSLIKCTSLERLPADQLYGLEQLKMVDIYGCTNLTLTDLSALRELEPRVMIEWPNSISIHNDPFEDSNDTWFSYTKMRSADRNHGSSTSIDDDWFEKNKRQKSNSVDYASSPHWDVAASAPPSANSSLQSPPWGEYEVFLNYRGQDTRYQITDILYRFLVNLKIRTFKDDDELRNGEGIWPSLAKAIEQSKIYVTIFSENYAYSKWCLRELAAIVKRLEHDKCCIILPIFYMVDPKDVRNQSGPYQNAFDKHGMNFDQETIEVWKDALNRVGSLKGWHAESSNEQGAIADLVTGIVLSHLSKKNNVLEIDKLIGIDADIKAVKEIMTLGSGGVSIVGIHGIGGIGKTTIAKAVFNKVSAQFDRCSFVENVREMLHSKDGVITLQKHLVSDILRRNFVESIANISEGIRIIRDRISCFKCLIVLDDVDENFEFEEVLGKIENFVSGNRFIMTSRNVKVLRIWTEDCKLYRVVEMSPQHSLQLFCKHAFKMDCPPSSYEILSKDIVSVAAGLPLTLKVVGSLLFKEEEVIWKDKLRRLKEIPEEKVVARLKISYDALSEDAKRIFLDIACFFIGEDKEMASYMWSDCGLFPTTNINILIQRSMIDIVFNDYHNTHLFRMHDQLRDMGREIVCRENITRPWKRSRIWSRENALEMLRNGKGTKQVEGIRLHYGYDFEGKLGRKECFMKLSELRYLDMQGVKMPIDDFSNYVPNLRWLRLSIGVLSIPKFSMENLVILELFTWLGDESGALKQIKMASKLKVLKLSCGSLDEFPEFSRSGSLEILDVETSFFRPPWWVRTDLDIGNLRNLKVLRLKNCWVMRNIRAGAIGMMPFENLKVLHLEGCWVTEITGGTVGMMPFENIKVQHLLPSSLTTLLIIDCPKLEWLPNLENLENLSSLSIVGCPLLREILGLGGLKSLEAFSISDLKALCDMEGLGSLYSLKSLSLKGCDALTRLPSMASMSKLLHLYVSSCPCLTNIQGLGGLELLQMLHIHQAMSLSCLIGFETLLSLNKLKVLKISDCPLLTLLTFYGIDDGCRSQAAVLDTLQELDIHGTALVLQIFCRMIQMLMFPSLTVLKLSGVRICSADTGVELDGVESMEELVDLQLYDLASIRRLPSLSKLRNLKNLKVANAPNLQEIAGLAGLKSLERLDLTGCTSLEKFPADELSDLQQLKTVIVSGCTNLIDRSALRELEPSVKIWW</sequence>
<feature type="transmembrane region" description="Helical" evidence="4">
    <location>
        <begin position="128"/>
        <end position="147"/>
    </location>
</feature>
<dbReference type="SUPFAM" id="SSF52058">
    <property type="entry name" value="L domain-like"/>
    <property type="match status" value="4"/>
</dbReference>
<dbReference type="Gene3D" id="3.40.50.300">
    <property type="entry name" value="P-loop containing nucleotide triphosphate hydrolases"/>
    <property type="match status" value="2"/>
</dbReference>
<dbReference type="GO" id="GO:0006952">
    <property type="term" value="P:defense response"/>
    <property type="evidence" value="ECO:0007669"/>
    <property type="project" value="InterPro"/>
</dbReference>
<dbReference type="Pfam" id="PF01582">
    <property type="entry name" value="TIR"/>
    <property type="match status" value="2"/>
</dbReference>
<evidence type="ECO:0000256" key="2">
    <source>
        <dbReference type="ARBA" id="ARBA00022737"/>
    </source>
</evidence>
<comment type="caution">
    <text evidence="6">The sequence shown here is derived from an EMBL/GenBank/DDBJ whole genome shotgun (WGS) entry which is preliminary data.</text>
</comment>
<keyword evidence="3" id="KW-0520">NAD</keyword>
<name>A0AAV0JTZ1_9ROSI</name>
<dbReference type="Pfam" id="PF23282">
    <property type="entry name" value="WHD_ROQ1"/>
    <property type="match status" value="1"/>
</dbReference>
<dbReference type="PROSITE" id="PS50104">
    <property type="entry name" value="TIR"/>
    <property type="match status" value="2"/>
</dbReference>
<keyword evidence="1" id="KW-0433">Leucine-rich repeat</keyword>
<evidence type="ECO:0000256" key="4">
    <source>
        <dbReference type="SAM" id="Phobius"/>
    </source>
</evidence>
<dbReference type="InterPro" id="IPR032675">
    <property type="entry name" value="LRR_dom_sf"/>
</dbReference>
<protein>
    <recommendedName>
        <fullName evidence="5">TIR domain-containing protein</fullName>
    </recommendedName>
</protein>
<dbReference type="Gene3D" id="3.40.50.10140">
    <property type="entry name" value="Toll/interleukin-1 receptor homology (TIR) domain"/>
    <property type="match status" value="2"/>
</dbReference>
<keyword evidence="4" id="KW-0812">Transmembrane</keyword>
<evidence type="ECO:0000313" key="7">
    <source>
        <dbReference type="Proteomes" id="UP001154282"/>
    </source>
</evidence>
<dbReference type="InterPro" id="IPR035897">
    <property type="entry name" value="Toll_tir_struct_dom_sf"/>
</dbReference>